<protein>
    <submittedName>
        <fullName evidence="2">Ribonuclease Y</fullName>
    </submittedName>
</protein>
<dbReference type="InterPro" id="IPR006675">
    <property type="entry name" value="HDIG_dom"/>
</dbReference>
<dbReference type="NCBIfam" id="TIGR00277">
    <property type="entry name" value="HDIG"/>
    <property type="match status" value="1"/>
</dbReference>
<organism evidence="2 3">
    <name type="scientific">Clostridium chromiireducens</name>
    <dbReference type="NCBI Taxonomy" id="225345"/>
    <lineage>
        <taxon>Bacteria</taxon>
        <taxon>Bacillati</taxon>
        <taxon>Bacillota</taxon>
        <taxon>Clostridia</taxon>
        <taxon>Eubacteriales</taxon>
        <taxon>Clostridiaceae</taxon>
        <taxon>Clostridium</taxon>
    </lineage>
</organism>
<evidence type="ECO:0000313" key="3">
    <source>
        <dbReference type="Proteomes" id="UP000191056"/>
    </source>
</evidence>
<dbReference type="EMBL" id="MZGT01000087">
    <property type="protein sequence ID" value="OPJ57709.1"/>
    <property type="molecule type" value="Genomic_DNA"/>
</dbReference>
<accession>A0A1V4ICQ1</accession>
<dbReference type="Pfam" id="PF01966">
    <property type="entry name" value="HD"/>
    <property type="match status" value="1"/>
</dbReference>
<feature type="domain" description="HD" evidence="1">
    <location>
        <begin position="45"/>
        <end position="167"/>
    </location>
</feature>
<dbReference type="SUPFAM" id="SSF109604">
    <property type="entry name" value="HD-domain/PDEase-like"/>
    <property type="match status" value="1"/>
</dbReference>
<dbReference type="Gene3D" id="1.10.3210.10">
    <property type="entry name" value="Hypothetical protein af1432"/>
    <property type="match status" value="1"/>
</dbReference>
<evidence type="ECO:0000259" key="1">
    <source>
        <dbReference type="Pfam" id="PF01966"/>
    </source>
</evidence>
<dbReference type="InterPro" id="IPR006674">
    <property type="entry name" value="HD_domain"/>
</dbReference>
<dbReference type="RefSeq" id="WP_079441898.1">
    <property type="nucleotide sequence ID" value="NZ_JBLZIA010000016.1"/>
</dbReference>
<evidence type="ECO:0000313" key="2">
    <source>
        <dbReference type="EMBL" id="OPJ57709.1"/>
    </source>
</evidence>
<dbReference type="AlphaFoldDB" id="A0A1V4ICQ1"/>
<sequence>MIYRIKQFHWAIQSVFQNTDCEIPNKYLSKSELSLFMKVTKSERNHSIRVCKAALEYIRDENILDIDKCIMCKCALLHDIGKSKARLNIFYKSIIIIINKITYGNFLKYTQSQRINNYYNHPQIGADLLKNINEDNIDIINCIRYHHDDNNAKDNIYLKILKRCDNLN</sequence>
<keyword evidence="3" id="KW-1185">Reference proteome</keyword>
<dbReference type="OrthoDB" id="68032at2"/>
<dbReference type="Proteomes" id="UP000191056">
    <property type="component" value="Unassembled WGS sequence"/>
</dbReference>
<dbReference type="STRING" id="225345.CLCHR_42660"/>
<comment type="caution">
    <text evidence="2">The sequence shown here is derived from an EMBL/GenBank/DDBJ whole genome shotgun (WGS) entry which is preliminary data.</text>
</comment>
<reference evidence="2 3" key="1">
    <citation type="submission" date="2017-03" db="EMBL/GenBank/DDBJ databases">
        <title>Genome sequence of Clostridium chromiireducens DSM 23318.</title>
        <authorList>
            <person name="Poehlein A."/>
            <person name="Daniel R."/>
        </authorList>
    </citation>
    <scope>NUCLEOTIDE SEQUENCE [LARGE SCALE GENOMIC DNA]</scope>
    <source>
        <strain evidence="2 3">DSM 23318</strain>
    </source>
</reference>
<proteinExistence type="predicted"/>
<name>A0A1V4ICQ1_9CLOT</name>
<gene>
    <name evidence="2" type="primary">rny_4</name>
    <name evidence="2" type="ORF">CLCHR_42660</name>
</gene>